<accession>A0AAD3SVK8</accession>
<dbReference type="InterPro" id="IPR014718">
    <property type="entry name" value="GH-type_carb-bd"/>
</dbReference>
<dbReference type="GO" id="GO:0005737">
    <property type="term" value="C:cytoplasm"/>
    <property type="evidence" value="ECO:0007669"/>
    <property type="project" value="TreeGrafter"/>
</dbReference>
<comment type="caution">
    <text evidence="1">The sequence shown here is derived from an EMBL/GenBank/DDBJ whole genome shotgun (WGS) entry which is preliminary data.</text>
</comment>
<dbReference type="AlphaFoldDB" id="A0AAD3SVK8"/>
<reference evidence="1" key="1">
    <citation type="submission" date="2023-05" db="EMBL/GenBank/DDBJ databases">
        <title>Nepenthes gracilis genome sequencing.</title>
        <authorList>
            <person name="Fukushima K."/>
        </authorList>
    </citation>
    <scope>NUCLEOTIDE SEQUENCE</scope>
    <source>
        <strain evidence="1">SING2019-196</strain>
    </source>
</reference>
<keyword evidence="2" id="KW-1185">Reference proteome</keyword>
<evidence type="ECO:0000313" key="2">
    <source>
        <dbReference type="Proteomes" id="UP001279734"/>
    </source>
</evidence>
<evidence type="ECO:0000313" key="1">
    <source>
        <dbReference type="EMBL" id="GMH18755.1"/>
    </source>
</evidence>
<dbReference type="PANTHER" id="PTHR11122:SF15">
    <property type="entry name" value="PROTEIN NDH-DEPENDENT CYCLIC ELECTRON FLOW 5"/>
    <property type="match status" value="1"/>
</dbReference>
<dbReference type="Proteomes" id="UP001279734">
    <property type="component" value="Unassembled WGS sequence"/>
</dbReference>
<dbReference type="GO" id="GO:0030246">
    <property type="term" value="F:carbohydrate binding"/>
    <property type="evidence" value="ECO:0007669"/>
    <property type="project" value="InterPro"/>
</dbReference>
<organism evidence="1 2">
    <name type="scientific">Nepenthes gracilis</name>
    <name type="common">Slender pitcher plant</name>
    <dbReference type="NCBI Taxonomy" id="150966"/>
    <lineage>
        <taxon>Eukaryota</taxon>
        <taxon>Viridiplantae</taxon>
        <taxon>Streptophyta</taxon>
        <taxon>Embryophyta</taxon>
        <taxon>Tracheophyta</taxon>
        <taxon>Spermatophyta</taxon>
        <taxon>Magnoliopsida</taxon>
        <taxon>eudicotyledons</taxon>
        <taxon>Gunneridae</taxon>
        <taxon>Pentapetalae</taxon>
        <taxon>Caryophyllales</taxon>
        <taxon>Nepenthaceae</taxon>
        <taxon>Nepenthes</taxon>
    </lineage>
</organism>
<evidence type="ECO:0008006" key="3">
    <source>
        <dbReference type="Google" id="ProtNLM"/>
    </source>
</evidence>
<dbReference type="EMBL" id="BSYO01000019">
    <property type="protein sequence ID" value="GMH18755.1"/>
    <property type="molecule type" value="Genomic_DNA"/>
</dbReference>
<proteinExistence type="predicted"/>
<gene>
    <name evidence="1" type="ORF">Nepgr_020596</name>
</gene>
<dbReference type="InterPro" id="IPR011013">
    <property type="entry name" value="Gal_mutarotase_sf_dom"/>
</dbReference>
<dbReference type="SUPFAM" id="SSF74650">
    <property type="entry name" value="Galactose mutarotase-like"/>
    <property type="match status" value="1"/>
</dbReference>
<sequence length="389" mass="42574">MAFSALFSANITSLSSSKLVNSLSLFPPHLPSSYHHNPSRRYLPLPASSISSASFPPFIDVEYLESEFSGRGVTFTGFGQSYVARMAVENGSVATVMLPSGIITSYKPKMWHGGTEEVLHTFVSKGDDGGAFILGGVSLALACESEGGGFLWSPTTWTLSDVRGSPRDSIEVEIISRDSKSTVEVKYSIILREDVLSSKITVSSSSSALLQLIGSFLSHLTVSTPDATYAIGLEGSDFINRPPLLSEFSIIPPELRQRKETGSSQFQVPSLKGLSPASDGKMNNYRGGELEEEMEGEERYDYKHLTEKMSRIYRSAPRNFTIIDRGRRNSVVVGRNGFEELYIYSPGSSYEWYGKYAYVCVGQSAVLKPIILGPAAVWTGEQQLHNPNL</sequence>
<dbReference type="GO" id="GO:0005975">
    <property type="term" value="P:carbohydrate metabolic process"/>
    <property type="evidence" value="ECO:0007669"/>
    <property type="project" value="InterPro"/>
</dbReference>
<protein>
    <recommendedName>
        <fullName evidence="3">NDH-dependent cyclic electron flow 5</fullName>
    </recommendedName>
</protein>
<dbReference type="PANTHER" id="PTHR11122">
    <property type="entry name" value="APOSPORY-ASSOCIATED PROTEIN C-RELATED"/>
    <property type="match status" value="1"/>
</dbReference>
<dbReference type="GO" id="GO:0047938">
    <property type="term" value="F:glucose-6-phosphate 1-epimerase activity"/>
    <property type="evidence" value="ECO:0007669"/>
    <property type="project" value="TreeGrafter"/>
</dbReference>
<dbReference type="Gene3D" id="2.70.98.10">
    <property type="match status" value="1"/>
</dbReference>
<name>A0AAD3SVK8_NEPGR</name>